<reference evidence="5" key="1">
    <citation type="submission" date="2008-04" db="EMBL/GenBank/DDBJ databases">
        <title>Draft genome sequence of Providencia stuartii (ATCC 25827).</title>
        <authorList>
            <person name="Sudarsanam P."/>
            <person name="Ley R."/>
            <person name="Guruge J."/>
            <person name="Turnbaugh P.J."/>
            <person name="Mahowald M."/>
            <person name="Liep D."/>
            <person name="Gordon J."/>
        </authorList>
    </citation>
    <scope>NUCLEOTIDE SEQUENCE [LARGE SCALE GENOMIC DNA]</scope>
    <source>
        <strain evidence="5">ATCC 25827</strain>
    </source>
</reference>
<reference evidence="5" key="2">
    <citation type="submission" date="2008-04" db="EMBL/GenBank/DDBJ databases">
        <title>Draft genome sequence of Providencia stuartii(ATCC 25827).</title>
        <authorList>
            <person name="Sudarsanam P."/>
            <person name="Ley R."/>
            <person name="Guruge J."/>
            <person name="Turnbaugh P.J."/>
            <person name="Mahowald M."/>
            <person name="Liep D."/>
            <person name="Gordon J."/>
        </authorList>
    </citation>
    <scope>NUCLEOTIDE SEQUENCE [LARGE SCALE GENOMIC DNA]</scope>
    <source>
        <strain evidence="1 5">ATCC 25827</strain>
    </source>
</reference>
<dbReference type="EMBL" id="ABJD02000007">
    <property type="protein sequence ID" value="EDU61905.1"/>
    <property type="molecule type" value="Genomic_DNA"/>
</dbReference>
<reference evidence="3 5" key="3">
    <citation type="submission" date="2008-05" db="EMBL/GenBank/DDBJ databases">
        <authorList>
            <person name="Fulton L."/>
            <person name="Clifton S."/>
            <person name="Fulton B."/>
            <person name="Xu J."/>
            <person name="Minx P."/>
            <person name="Pepin K.H."/>
            <person name="Johnson M."/>
            <person name="Thiruvilangam P."/>
            <person name="Bhonagiri V."/>
            <person name="Nash W.E."/>
            <person name="Mardis E.R."/>
            <person name="Wilson R.K."/>
        </authorList>
    </citation>
    <scope>NUCLEOTIDE SEQUENCE [LARGE SCALE GENOMIC DNA]</scope>
    <source>
        <strain evidence="3 5">ATCC 25827</strain>
    </source>
</reference>
<accession>A0AA86Z4E0</accession>
<reference evidence="3" key="5">
    <citation type="submission" date="2016-11" db="EMBL/GenBank/DDBJ databases">
        <title>Draft genome sequence of Providencia stuartii(ATCC 25827).</title>
        <authorList>
            <person name="Sudarsanam P."/>
            <person name="Ley R."/>
            <person name="Guruge J."/>
            <person name="Turnbaugh P.J."/>
            <person name="Mahowald M."/>
            <person name="Liep D."/>
            <person name="Gordon J."/>
        </authorList>
    </citation>
    <scope>NUCLEOTIDE SEQUENCE</scope>
    <source>
        <strain evidence="3 5">ATCC 25827</strain>
    </source>
</reference>
<dbReference type="EMBL" id="ABJD02000104">
    <property type="protein sequence ID" value="EDU57856.1"/>
    <property type="molecule type" value="Genomic_DNA"/>
</dbReference>
<reference evidence="3" key="4">
    <citation type="submission" date="2016-11" db="EMBL/GenBank/DDBJ databases">
        <title>Draft genome sequence of Providencia stuartii (ATCC 25827).</title>
        <authorList>
            <person name="Sudarsanam P."/>
            <person name="Ley R."/>
            <person name="Guruge J."/>
            <person name="Turnbaugh P.J."/>
            <person name="Mahowald M."/>
            <person name="Liep D."/>
            <person name="Gordon J."/>
        </authorList>
    </citation>
    <scope>NUCLEOTIDE SEQUENCE</scope>
    <source>
        <strain evidence="3 5">ATCC 25827</strain>
    </source>
</reference>
<name>A0AA86Z4E0_PROST</name>
<sequence length="39" mass="4503">MFFSIAPKSDHFVMIVSHGIVSRIHYLTRGVIFSLRINI</sequence>
<dbReference type="AlphaFoldDB" id="A0AA86Z4E0"/>
<evidence type="ECO:0000313" key="3">
    <source>
        <dbReference type="EMBL" id="EDU61872.1"/>
    </source>
</evidence>
<proteinExistence type="predicted"/>
<comment type="caution">
    <text evidence="3">The sequence shown here is derived from an EMBL/GenBank/DDBJ whole genome shotgun (WGS) entry which is preliminary data.</text>
</comment>
<gene>
    <name evidence="4" type="ORF">PROSTU_00074</name>
    <name evidence="3" type="ORF">PROSTU_00107</name>
    <name evidence="2" type="ORF">PROSTU_00837</name>
    <name evidence="1" type="ORF">PROSTU_04125</name>
</gene>
<evidence type="ECO:0000313" key="5">
    <source>
        <dbReference type="Proteomes" id="UP000004506"/>
    </source>
</evidence>
<organism evidence="3 5">
    <name type="scientific">Providencia stuartii ATCC 25827</name>
    <dbReference type="NCBI Taxonomy" id="471874"/>
    <lineage>
        <taxon>Bacteria</taxon>
        <taxon>Pseudomonadati</taxon>
        <taxon>Pseudomonadota</taxon>
        <taxon>Gammaproteobacteria</taxon>
        <taxon>Enterobacterales</taxon>
        <taxon>Morganellaceae</taxon>
        <taxon>Providencia</taxon>
    </lineage>
</organism>
<dbReference type="EMBL" id="ABJD02000081">
    <property type="protein sequence ID" value="EDU61154.1"/>
    <property type="molecule type" value="Genomic_DNA"/>
</dbReference>
<dbReference type="Proteomes" id="UP000004506">
    <property type="component" value="Unassembled WGS sequence"/>
</dbReference>
<dbReference type="EMBL" id="ABJD02000018">
    <property type="protein sequence ID" value="EDU61872.1"/>
    <property type="molecule type" value="Genomic_DNA"/>
</dbReference>
<evidence type="ECO:0000313" key="2">
    <source>
        <dbReference type="EMBL" id="EDU61154.1"/>
    </source>
</evidence>
<evidence type="ECO:0000313" key="4">
    <source>
        <dbReference type="EMBL" id="EDU61905.1"/>
    </source>
</evidence>
<protein>
    <submittedName>
        <fullName evidence="3">Uncharacterized protein</fullName>
    </submittedName>
</protein>
<evidence type="ECO:0000313" key="1">
    <source>
        <dbReference type="EMBL" id="EDU57856.1"/>
    </source>
</evidence>